<protein>
    <submittedName>
        <fullName evidence="3">D-alanyl-D-alanine carboxypeptidase/D-alanyl-D-alanine-endopeptidase</fullName>
        <ecNumber evidence="3">3.4.16.4</ecNumber>
    </submittedName>
</protein>
<dbReference type="AlphaFoldDB" id="A0A5C8NQJ1"/>
<dbReference type="Proteomes" id="UP000321574">
    <property type="component" value="Unassembled WGS sequence"/>
</dbReference>
<keyword evidence="3" id="KW-0645">Protease</keyword>
<evidence type="ECO:0000256" key="2">
    <source>
        <dbReference type="ARBA" id="ARBA00022801"/>
    </source>
</evidence>
<dbReference type="GO" id="GO:0009002">
    <property type="term" value="F:serine-type D-Ala-D-Ala carboxypeptidase activity"/>
    <property type="evidence" value="ECO:0007669"/>
    <property type="project" value="UniProtKB-EC"/>
</dbReference>
<dbReference type="InterPro" id="IPR012338">
    <property type="entry name" value="Beta-lactam/transpept-like"/>
</dbReference>
<keyword evidence="2 3" id="KW-0378">Hydrolase</keyword>
<evidence type="ECO:0000313" key="3">
    <source>
        <dbReference type="EMBL" id="TXL63360.1"/>
    </source>
</evidence>
<dbReference type="Pfam" id="PF02113">
    <property type="entry name" value="Peptidase_S13"/>
    <property type="match status" value="1"/>
</dbReference>
<dbReference type="OrthoDB" id="9802627at2"/>
<keyword evidence="3" id="KW-0121">Carboxypeptidase</keyword>
<comment type="caution">
    <text evidence="3">The sequence shown here is derived from an EMBL/GenBank/DDBJ whole genome shotgun (WGS) entry which is preliminary data.</text>
</comment>
<dbReference type="PANTHER" id="PTHR30023">
    <property type="entry name" value="D-ALANYL-D-ALANINE CARBOXYPEPTIDASE"/>
    <property type="match status" value="1"/>
</dbReference>
<organism evidence="3 4">
    <name type="scientific">Cerasibacillus terrae</name>
    <dbReference type="NCBI Taxonomy" id="2498845"/>
    <lineage>
        <taxon>Bacteria</taxon>
        <taxon>Bacillati</taxon>
        <taxon>Bacillota</taxon>
        <taxon>Bacilli</taxon>
        <taxon>Bacillales</taxon>
        <taxon>Bacillaceae</taxon>
        <taxon>Cerasibacillus</taxon>
    </lineage>
</organism>
<dbReference type="Gene3D" id="3.40.710.10">
    <property type="entry name" value="DD-peptidase/beta-lactamase superfamily"/>
    <property type="match status" value="1"/>
</dbReference>
<dbReference type="InterPro" id="IPR000667">
    <property type="entry name" value="Peptidase_S13"/>
</dbReference>
<reference evidence="3 4" key="1">
    <citation type="submission" date="2019-06" db="EMBL/GenBank/DDBJ databases">
        <title>Cerasibacillus sp. nov., isolated from maize field.</title>
        <authorList>
            <person name="Lin S.-Y."/>
            <person name="Tsai C.-F."/>
            <person name="Young C.-C."/>
        </authorList>
    </citation>
    <scope>NUCLEOTIDE SEQUENCE [LARGE SCALE GENOMIC DNA]</scope>
    <source>
        <strain evidence="3 4">CC-CFT480</strain>
    </source>
</reference>
<dbReference type="RefSeq" id="WP_147668256.1">
    <property type="nucleotide sequence ID" value="NZ_VDUW01000008.1"/>
</dbReference>
<sequence length="530" mass="59281">MFEQKSYKKYVLLFFTFIFIICLQGNHLEQVKGSEDIDIKKNIGEKVEQIGKGNGYIRKLSLQKPPLRDKALKQKLDDVLADERLEGVSIGVSVQKAQDAEKIYNYHGNHHLHPASNMKLLTGAAALDVLGPDYQFPTELVTDGKLKGSVLQGDLFLISKGNPTLLKKDLDQFAKKLKEKGIQKINGNLIGDDSWYDNIRYSQDLNWSDEYNYTGAPVSALTLSPDEDYDTSSVIVEVFPGEKQDAPPTVKLTPETSIMKITNKAKTVEANTNHSITVERQHGENHLLIEGEIPLQAKQTKVWRSVEDPTIYTLDIFKQSLEEHGIQIIGKSKIQRGKAPKKTTLLTSKQSIPLKEIMIPFMKLSNNGIGEMLVKEMGQVAHGEGSWEKGLEVMEEKAVEFGMDEDHILLRDGSGMSHKNIVTADSLTQLLYEVQDETWFPIFENAQPIAGEPERMVGGSLRFRMTEEPVKGNVKAKTGSLTGVNTLSGYVTSRDGEKMIFSILFNNQIGSTLTDIQDEIVTILAEHEFK</sequence>
<dbReference type="Gene3D" id="3.50.80.20">
    <property type="entry name" value="D-Ala-D-Ala carboxypeptidase C, peptidase S13"/>
    <property type="match status" value="1"/>
</dbReference>
<name>A0A5C8NQJ1_9BACI</name>
<keyword evidence="4" id="KW-1185">Reference proteome</keyword>
<dbReference type="GO" id="GO:0000270">
    <property type="term" value="P:peptidoglycan metabolic process"/>
    <property type="evidence" value="ECO:0007669"/>
    <property type="project" value="TreeGrafter"/>
</dbReference>
<dbReference type="GO" id="GO:0006508">
    <property type="term" value="P:proteolysis"/>
    <property type="evidence" value="ECO:0007669"/>
    <property type="project" value="InterPro"/>
</dbReference>
<gene>
    <name evidence="3" type="primary">dacB</name>
    <name evidence="3" type="ORF">FHP05_11135</name>
</gene>
<comment type="similarity">
    <text evidence="1">Belongs to the peptidase S13 family.</text>
</comment>
<dbReference type="NCBIfam" id="TIGR00666">
    <property type="entry name" value="PBP4"/>
    <property type="match status" value="1"/>
</dbReference>
<proteinExistence type="inferred from homology"/>
<dbReference type="SUPFAM" id="SSF56601">
    <property type="entry name" value="beta-lactamase/transpeptidase-like"/>
    <property type="match status" value="1"/>
</dbReference>
<evidence type="ECO:0000256" key="1">
    <source>
        <dbReference type="ARBA" id="ARBA00006096"/>
    </source>
</evidence>
<dbReference type="EMBL" id="VDUW01000008">
    <property type="protein sequence ID" value="TXL63360.1"/>
    <property type="molecule type" value="Genomic_DNA"/>
</dbReference>
<dbReference type="PRINTS" id="PR00922">
    <property type="entry name" value="DADACBPTASE3"/>
</dbReference>
<dbReference type="PANTHER" id="PTHR30023:SF0">
    <property type="entry name" value="PENICILLIN-SENSITIVE CARBOXYPEPTIDASE A"/>
    <property type="match status" value="1"/>
</dbReference>
<accession>A0A5C8NQJ1</accession>
<dbReference type="EC" id="3.4.16.4" evidence="3"/>
<evidence type="ECO:0000313" key="4">
    <source>
        <dbReference type="Proteomes" id="UP000321574"/>
    </source>
</evidence>